<keyword evidence="1" id="KW-0175">Coiled coil</keyword>
<evidence type="ECO:0000256" key="1">
    <source>
        <dbReference type="SAM" id="Coils"/>
    </source>
</evidence>
<protein>
    <recommendedName>
        <fullName evidence="3">DUF7923 domain-containing protein</fullName>
    </recommendedName>
</protein>
<sequence length="1160" mass="123706">MSAAEPLPPSDVASVSSEVADDQVAMAESFVAVTATFSPLPSPLPSSLTTSSMSIIPAVAPMFDLLGDEDDLPVASFQGQAAGPKLTHDESVSGWQALADYMPSPSPSPSPSLSPSLSDIERPSSSPVSMPTSFLEVVYSPLIMPQRPVSEPGTARSRTSSPIPEAGVKQDDNVDGELAALLSTIIFDTPNNEPVPVSVPTSVPDAAAPPAPPNLMDAAPSPVDAPVLVGQSSVPDVAVDVAVAMDPMPDHSDMDVAPTAFLEPHDSDDDRGTRSSAPSPSPSPPPSPPPGDSCGVSSTDVEPAHTTQADMSVDSEHDHTASSETGHEGVHNVAGQQGERSGTDGVQNNEEVHGVSLYHSSEDDDGEVQYADCGEHHERLDGCVENRVVVYHPSLEQEQDAEGGEGAEGLQHVQHDTADDTATSKDVIENADEQLHEDDVSSNPASTAHEFTPPLTPPRSPVTPPRTPPPAVANKEDDGEKPKPDHSLQNSLDEVNELEGAWMDFRESMAVFGGCMEEVLVRISHELKSHSCAASGVPALVAAPAPTPAPAPSPPTVDPEMQQQVIRLTRENQLFGTRVLKAETEVREANTQRQRMEQELARVVRTLEEEREKSGQAVDMLERSEAHRKTYKKGYKSLSSRFVALEEDYAQLTKDSGALKQEVKDPSGFAIVLMEGEARMQVGRGYEGGAATAALIRSEAERLVKLMALGTEVTAMIHLFLDLEKTINELLETGVIKSVRDFDDFLEGFSSADDQIVISDTTGLFGASIKIRAKMNMLGSLRPCKLVLLVAGQDRQYLDTIGRLGDEVKSKVFVARSTGVADVDSDPFQALGNGRLFYIPFLFPTTPLEWSQLRSSKGRTVNNINGNNGPVNRAPNNATPRPTNNKTHDERPKQAYPQVPQVPMGSPIPFTPMPTGSTNRSASVVNGYQASDVSGTGYQSTVNTETAPYGRLQSEASWASSKKYPESSVVSHMEASAETYFQDRERVSRQRPPPPKPASRQPAAPPWQEIRASQGPTGGGGGYSTSRAADIPLRRPVGIRLAHDQMSVGGSPPSSDDDEPLLSHVPAASRTHVIRPPQFYDAIERPPSTGSLISTVTTGTVKGGGRGGGGPPAGFRLAPTYGNNSTSYGGGPHREVRHADLAGNRQISPEAKVKQWQTFK</sequence>
<keyword evidence="5" id="KW-1185">Reference proteome</keyword>
<organism evidence="4 5">
    <name type="scientific">Apiotrichum porosum</name>
    <dbReference type="NCBI Taxonomy" id="105984"/>
    <lineage>
        <taxon>Eukaryota</taxon>
        <taxon>Fungi</taxon>
        <taxon>Dikarya</taxon>
        <taxon>Basidiomycota</taxon>
        <taxon>Agaricomycotina</taxon>
        <taxon>Tremellomycetes</taxon>
        <taxon>Trichosporonales</taxon>
        <taxon>Trichosporonaceae</taxon>
        <taxon>Apiotrichum</taxon>
    </lineage>
</organism>
<reference evidence="4 5" key="1">
    <citation type="submission" date="2018-11" db="EMBL/GenBank/DDBJ databases">
        <title>Genome sequence of Apiotrichum porosum DSM 27194.</title>
        <authorList>
            <person name="Aliyu H."/>
            <person name="Gorte O."/>
            <person name="Ochsenreither K."/>
        </authorList>
    </citation>
    <scope>NUCLEOTIDE SEQUENCE [LARGE SCALE GENOMIC DNA]</scope>
    <source>
        <strain evidence="4 5">DSM 27194</strain>
    </source>
</reference>
<evidence type="ECO:0000256" key="2">
    <source>
        <dbReference type="SAM" id="MobiDB-lite"/>
    </source>
</evidence>
<gene>
    <name evidence="4" type="ORF">EHS24_001060</name>
</gene>
<feature type="region of interest" description="Disordered" evidence="2">
    <location>
        <begin position="434"/>
        <end position="490"/>
    </location>
</feature>
<dbReference type="Proteomes" id="UP000279236">
    <property type="component" value="Unassembled WGS sequence"/>
</dbReference>
<feature type="compositionally biased region" description="Pro residues" evidence="2">
    <location>
        <begin position="454"/>
        <end position="471"/>
    </location>
</feature>
<feature type="compositionally biased region" description="Basic and acidic residues" evidence="2">
    <location>
        <begin position="314"/>
        <end position="330"/>
    </location>
</feature>
<feature type="region of interest" description="Disordered" evidence="2">
    <location>
        <begin position="980"/>
        <end position="1029"/>
    </location>
</feature>
<feature type="region of interest" description="Disordered" evidence="2">
    <location>
        <begin position="189"/>
        <end position="224"/>
    </location>
</feature>
<feature type="region of interest" description="Disordered" evidence="2">
    <location>
        <begin position="98"/>
        <end position="128"/>
    </location>
</feature>
<comment type="caution">
    <text evidence="4">The sequence shown here is derived from an EMBL/GenBank/DDBJ whole genome shotgun (WGS) entry which is preliminary data.</text>
</comment>
<feature type="region of interest" description="Disordered" evidence="2">
    <location>
        <begin position="146"/>
        <end position="172"/>
    </location>
</feature>
<feature type="compositionally biased region" description="Basic and acidic residues" evidence="2">
    <location>
        <begin position="263"/>
        <end position="273"/>
    </location>
</feature>
<dbReference type="PANTHER" id="PTHR37543:SF1">
    <property type="entry name" value="CCCH ZINC FINGER DNA BINDING PROTEIN (AFU_ORTHOLOGUE AFUA_5G12760)"/>
    <property type="match status" value="1"/>
</dbReference>
<feature type="compositionally biased region" description="Low complexity" evidence="2">
    <location>
        <begin position="194"/>
        <end position="206"/>
    </location>
</feature>
<dbReference type="AlphaFoldDB" id="A0A427YBQ3"/>
<dbReference type="EMBL" id="RSCE01000001">
    <property type="protein sequence ID" value="RSH88515.1"/>
    <property type="molecule type" value="Genomic_DNA"/>
</dbReference>
<feature type="region of interest" description="Disordered" evidence="2">
    <location>
        <begin position="249"/>
        <end position="347"/>
    </location>
</feature>
<evidence type="ECO:0000259" key="3">
    <source>
        <dbReference type="Pfam" id="PF25540"/>
    </source>
</evidence>
<dbReference type="RefSeq" id="XP_028480723.1">
    <property type="nucleotide sequence ID" value="XM_028616866.1"/>
</dbReference>
<feature type="compositionally biased region" description="Pro residues" evidence="2">
    <location>
        <begin position="279"/>
        <end position="291"/>
    </location>
</feature>
<proteinExistence type="predicted"/>
<feature type="coiled-coil region" evidence="1">
    <location>
        <begin position="579"/>
        <end position="662"/>
    </location>
</feature>
<name>A0A427YBQ3_9TREE</name>
<feature type="compositionally biased region" description="Polar residues" evidence="2">
    <location>
        <begin position="295"/>
        <end position="310"/>
    </location>
</feature>
<accession>A0A427YBQ3</accession>
<dbReference type="Pfam" id="PF25540">
    <property type="entry name" value="DUF7923"/>
    <property type="match status" value="1"/>
</dbReference>
<dbReference type="InterPro" id="IPR057683">
    <property type="entry name" value="DUF7923"/>
</dbReference>
<evidence type="ECO:0000313" key="5">
    <source>
        <dbReference type="Proteomes" id="UP000279236"/>
    </source>
</evidence>
<dbReference type="GeneID" id="39585603"/>
<dbReference type="PANTHER" id="PTHR37543">
    <property type="entry name" value="CCCH ZINC FINGER DNA BINDING PROTEIN (AFU_ORTHOLOGUE AFUA_5G12760)"/>
    <property type="match status" value="1"/>
</dbReference>
<feature type="compositionally biased region" description="Basic and acidic residues" evidence="2">
    <location>
        <begin position="474"/>
        <end position="486"/>
    </location>
</feature>
<feature type="region of interest" description="Disordered" evidence="2">
    <location>
        <begin position="859"/>
        <end position="922"/>
    </location>
</feature>
<feature type="region of interest" description="Disordered" evidence="2">
    <location>
        <begin position="1097"/>
        <end position="1136"/>
    </location>
</feature>
<feature type="compositionally biased region" description="Low complexity" evidence="2">
    <location>
        <begin position="861"/>
        <end position="885"/>
    </location>
</feature>
<evidence type="ECO:0000313" key="4">
    <source>
        <dbReference type="EMBL" id="RSH88515.1"/>
    </source>
</evidence>
<feature type="domain" description="DUF7923" evidence="3">
    <location>
        <begin position="682"/>
        <end position="818"/>
    </location>
</feature>
<feature type="compositionally biased region" description="Gly residues" evidence="2">
    <location>
        <begin position="1101"/>
        <end position="1112"/>
    </location>
</feature>
<feature type="compositionally biased region" description="Polar residues" evidence="2">
    <location>
        <begin position="334"/>
        <end position="347"/>
    </location>
</feature>